<accession>A0ACC2KNT0</accession>
<keyword evidence="2" id="KW-1185">Reference proteome</keyword>
<evidence type="ECO:0000313" key="1">
    <source>
        <dbReference type="EMBL" id="KAJ8622800.1"/>
    </source>
</evidence>
<evidence type="ECO:0000313" key="2">
    <source>
        <dbReference type="Proteomes" id="UP001234297"/>
    </source>
</evidence>
<gene>
    <name evidence="1" type="ORF">MRB53_031329</name>
</gene>
<dbReference type="Proteomes" id="UP001234297">
    <property type="component" value="Chromosome 10"/>
</dbReference>
<name>A0ACC2KNT0_PERAE</name>
<comment type="caution">
    <text evidence="1">The sequence shown here is derived from an EMBL/GenBank/DDBJ whole genome shotgun (WGS) entry which is preliminary data.</text>
</comment>
<protein>
    <submittedName>
        <fullName evidence="1">Uncharacterized protein</fullName>
    </submittedName>
</protein>
<proteinExistence type="predicted"/>
<dbReference type="EMBL" id="CM056818">
    <property type="protein sequence ID" value="KAJ8622800.1"/>
    <property type="molecule type" value="Genomic_DNA"/>
</dbReference>
<reference evidence="1 2" key="1">
    <citation type="journal article" date="2022" name="Hortic Res">
        <title>A haplotype resolved chromosomal level avocado genome allows analysis of novel avocado genes.</title>
        <authorList>
            <person name="Nath O."/>
            <person name="Fletcher S.J."/>
            <person name="Hayward A."/>
            <person name="Shaw L.M."/>
            <person name="Masouleh A.K."/>
            <person name="Furtado A."/>
            <person name="Henry R.J."/>
            <person name="Mitter N."/>
        </authorList>
    </citation>
    <scope>NUCLEOTIDE SEQUENCE [LARGE SCALE GENOMIC DNA]</scope>
    <source>
        <strain evidence="2">cv. Hass</strain>
    </source>
</reference>
<organism evidence="1 2">
    <name type="scientific">Persea americana</name>
    <name type="common">Avocado</name>
    <dbReference type="NCBI Taxonomy" id="3435"/>
    <lineage>
        <taxon>Eukaryota</taxon>
        <taxon>Viridiplantae</taxon>
        <taxon>Streptophyta</taxon>
        <taxon>Embryophyta</taxon>
        <taxon>Tracheophyta</taxon>
        <taxon>Spermatophyta</taxon>
        <taxon>Magnoliopsida</taxon>
        <taxon>Magnoliidae</taxon>
        <taxon>Laurales</taxon>
        <taxon>Lauraceae</taxon>
        <taxon>Persea</taxon>
    </lineage>
</organism>
<sequence>MTIPTALLPHLSLLFFLIVSAATAVAPPVPTGTAVIQANCQITDYYDLCLSSLLSRPGSSNVTSYGMGKLAFGPVFDGAKDSRRQLSKLMRGRLDPASKLVLRECGKQYDMAIYTLALSDSYMKSDAFKHFHKPGLYSAYDSVLFSVQDAEEEITKCGEMLKSQRGLVEPFKQKTEIVRQLAAIASKILFYIVV</sequence>